<evidence type="ECO:0000256" key="1">
    <source>
        <dbReference type="ARBA" id="ARBA00022737"/>
    </source>
</evidence>
<protein>
    <submittedName>
        <fullName evidence="3">HEAT repeat domain-containing protein</fullName>
    </submittedName>
</protein>
<dbReference type="Pfam" id="PF13646">
    <property type="entry name" value="HEAT_2"/>
    <property type="match status" value="2"/>
</dbReference>
<dbReference type="InterPro" id="IPR000357">
    <property type="entry name" value="HEAT"/>
</dbReference>
<dbReference type="InterPro" id="IPR011989">
    <property type="entry name" value="ARM-like"/>
</dbReference>
<sequence>MTDVDALRTRLRRGTPEERSRAVRALAETAGEEAGSAIADAVLDENRTVRLAAIEACADLELDGAIGSLSIAAESDGDDEVRAAATRALGTIGVTEAVPPLLTALEDDVIADAAREGLSRLDGPSSATATEQLLDRLEDALAADDRETVDALAAPLQRVTESAALRAVRERQEESDAVADEIGQLEHYDQVVSDHALVSEATLTDPDPYVRRDAADEAGRVLLDDRIDGTDRLEPTPRNRFEEVDGLVSRLLELVDDEYAYVRREAALSLIADGNQRAVEPLCRMLDRAAGDGDEWTVQVAHWALELLEPGRAVEMLGHELKFARGFEGIVLALLTNRLRSYVGRFAYVDTITRLRARRRARRAVADAGPGEREPDDVAMLALTGTADDVPSLLECLDDPNERVRAQAAFALGHVGISWRRLGVSPLDRRAGGTIDDFGGERDDAVVAALLERLADERAPLVVARIADALGMHGAIPAVVPLIDLLERDDERCRETAAAALGRIGDPDATGALARVLRDDEAERVRTAAATALGAIEDERGVDALAAALVDDDSSRVRSRAAQSLGVIDTPAARRALEDAGRVDPDEDVRSAALGAGVRARLRRSRVGAVAASLGDTLLVGVGLVLILGARLLAPVSGPLSVAGRLLWRGVTYAVDVVIGWLLILAALIGLGLLVAALSTAASLVF</sequence>
<dbReference type="Pfam" id="PF02985">
    <property type="entry name" value="HEAT"/>
    <property type="match status" value="1"/>
</dbReference>
<keyword evidence="1" id="KW-0677">Repeat</keyword>
<feature type="transmembrane region" description="Helical" evidence="2">
    <location>
        <begin position="609"/>
        <end position="633"/>
    </location>
</feature>
<dbReference type="RefSeq" id="WP_246966222.1">
    <property type="nucleotide sequence ID" value="NZ_CP095397.1"/>
</dbReference>
<gene>
    <name evidence="3" type="ORF">ACFOZ7_17440</name>
</gene>
<dbReference type="SMART" id="SM00567">
    <property type="entry name" value="EZ_HEAT"/>
    <property type="match status" value="9"/>
</dbReference>
<evidence type="ECO:0000256" key="2">
    <source>
        <dbReference type="SAM" id="Phobius"/>
    </source>
</evidence>
<feature type="transmembrane region" description="Helical" evidence="2">
    <location>
        <begin position="653"/>
        <end position="678"/>
    </location>
</feature>
<accession>A0ABD5P2Z8</accession>
<organism evidence="3 4">
    <name type="scientific">Natribaculum luteum</name>
    <dbReference type="NCBI Taxonomy" id="1586232"/>
    <lineage>
        <taxon>Archaea</taxon>
        <taxon>Methanobacteriati</taxon>
        <taxon>Methanobacteriota</taxon>
        <taxon>Stenosarchaea group</taxon>
        <taxon>Halobacteria</taxon>
        <taxon>Halobacteriales</taxon>
        <taxon>Natrialbaceae</taxon>
        <taxon>Natribaculum</taxon>
    </lineage>
</organism>
<dbReference type="PANTHER" id="PTHR12697:SF5">
    <property type="entry name" value="DEOXYHYPUSINE HYDROXYLASE"/>
    <property type="match status" value="1"/>
</dbReference>
<dbReference type="PANTHER" id="PTHR12697">
    <property type="entry name" value="PBS LYASE HEAT-LIKE PROTEIN"/>
    <property type="match status" value="1"/>
</dbReference>
<keyword evidence="2" id="KW-0812">Transmembrane</keyword>
<reference evidence="3 4" key="1">
    <citation type="journal article" date="2014" name="Int. J. Syst. Evol. Microbiol.">
        <title>Complete genome sequence of Corynebacterium casei LMG S-19264T (=DSM 44701T), isolated from a smear-ripened cheese.</title>
        <authorList>
            <consortium name="US DOE Joint Genome Institute (JGI-PGF)"/>
            <person name="Walter F."/>
            <person name="Albersmeier A."/>
            <person name="Kalinowski J."/>
            <person name="Ruckert C."/>
        </authorList>
    </citation>
    <scope>NUCLEOTIDE SEQUENCE [LARGE SCALE GENOMIC DNA]</scope>
    <source>
        <strain evidence="3 4">IBRC-M 10912</strain>
    </source>
</reference>
<proteinExistence type="predicted"/>
<dbReference type="InterPro" id="IPR004155">
    <property type="entry name" value="PBS_lyase_HEAT"/>
</dbReference>
<evidence type="ECO:0000313" key="3">
    <source>
        <dbReference type="EMBL" id="MFC4248687.1"/>
    </source>
</evidence>
<keyword evidence="2" id="KW-0472">Membrane</keyword>
<evidence type="ECO:0000313" key="4">
    <source>
        <dbReference type="Proteomes" id="UP001595821"/>
    </source>
</evidence>
<comment type="caution">
    <text evidence="3">The sequence shown here is derived from an EMBL/GenBank/DDBJ whole genome shotgun (WGS) entry which is preliminary data.</text>
</comment>
<dbReference type="GeneID" id="71854130"/>
<dbReference type="Proteomes" id="UP001595821">
    <property type="component" value="Unassembled WGS sequence"/>
</dbReference>
<dbReference type="InterPro" id="IPR016024">
    <property type="entry name" value="ARM-type_fold"/>
</dbReference>
<name>A0ABD5P2Z8_9EURY</name>
<dbReference type="SUPFAM" id="SSF48371">
    <property type="entry name" value="ARM repeat"/>
    <property type="match status" value="2"/>
</dbReference>
<dbReference type="Gene3D" id="1.25.10.10">
    <property type="entry name" value="Leucine-rich Repeat Variant"/>
    <property type="match status" value="4"/>
</dbReference>
<dbReference type="AlphaFoldDB" id="A0ABD5P2Z8"/>
<dbReference type="EMBL" id="JBHSDJ010000126">
    <property type="protein sequence ID" value="MFC4248687.1"/>
    <property type="molecule type" value="Genomic_DNA"/>
</dbReference>
<keyword evidence="2" id="KW-1133">Transmembrane helix</keyword>